<keyword evidence="1" id="KW-0479">Metal-binding</keyword>
<protein>
    <submittedName>
        <fullName evidence="5">C2H2-type domain-containing protein</fullName>
    </submittedName>
</protein>
<dbReference type="OrthoDB" id="6321283at2759"/>
<keyword evidence="4" id="KW-1185">Reference proteome</keyword>
<dbReference type="InterPro" id="IPR013087">
    <property type="entry name" value="Znf_C2H2_type"/>
</dbReference>
<evidence type="ECO:0000313" key="3">
    <source>
        <dbReference type="EMBL" id="VDM02401.1"/>
    </source>
</evidence>
<dbReference type="GO" id="GO:0008270">
    <property type="term" value="F:zinc ion binding"/>
    <property type="evidence" value="ECO:0007669"/>
    <property type="project" value="UniProtKB-KW"/>
</dbReference>
<dbReference type="EMBL" id="UYSU01040563">
    <property type="protein sequence ID" value="VDM02401.1"/>
    <property type="molecule type" value="Genomic_DNA"/>
</dbReference>
<dbReference type="Proteomes" id="UP000275846">
    <property type="component" value="Unassembled WGS sequence"/>
</dbReference>
<dbReference type="InterPro" id="IPR036236">
    <property type="entry name" value="Znf_C2H2_sf"/>
</dbReference>
<sequence>MHIHDSRLHRTVDNTDTPCIPSAPTILTATATSNTTSENSPALPDFSCPHCTRNFTSRIGLVGHLRIHRTDAGELVLGAPTCHRHARLHYLYGTPTQLGSKPPISCVVVFLFGVGPQCVGLHPFPSPVFLTLPQNRVQVEEWEME</sequence>
<dbReference type="WBParaSite" id="SSLN_0001662301-mRNA-1">
    <property type="protein sequence ID" value="SSLN_0001662301-mRNA-1"/>
    <property type="gene ID" value="SSLN_0001662301"/>
</dbReference>
<dbReference type="PROSITE" id="PS00028">
    <property type="entry name" value="ZINC_FINGER_C2H2_1"/>
    <property type="match status" value="1"/>
</dbReference>
<evidence type="ECO:0000256" key="1">
    <source>
        <dbReference type="PROSITE-ProRule" id="PRU00042"/>
    </source>
</evidence>
<evidence type="ECO:0000313" key="5">
    <source>
        <dbReference type="WBParaSite" id="SSLN_0001662301-mRNA-1"/>
    </source>
</evidence>
<name>A0A183THR7_SCHSO</name>
<evidence type="ECO:0000313" key="4">
    <source>
        <dbReference type="Proteomes" id="UP000275846"/>
    </source>
</evidence>
<reference evidence="3 4" key="2">
    <citation type="submission" date="2018-11" db="EMBL/GenBank/DDBJ databases">
        <authorList>
            <consortium name="Pathogen Informatics"/>
        </authorList>
    </citation>
    <scope>NUCLEOTIDE SEQUENCE [LARGE SCALE GENOMIC DNA]</scope>
    <source>
        <strain evidence="3 4">NST_G2</strain>
    </source>
</reference>
<dbReference type="PROSITE" id="PS50157">
    <property type="entry name" value="ZINC_FINGER_C2H2_2"/>
    <property type="match status" value="1"/>
</dbReference>
<proteinExistence type="predicted"/>
<evidence type="ECO:0000259" key="2">
    <source>
        <dbReference type="PROSITE" id="PS50157"/>
    </source>
</evidence>
<dbReference type="SMART" id="SM00355">
    <property type="entry name" value="ZnF_C2H2"/>
    <property type="match status" value="1"/>
</dbReference>
<keyword evidence="1" id="KW-0863">Zinc-finger</keyword>
<organism evidence="5">
    <name type="scientific">Schistocephalus solidus</name>
    <name type="common">Tapeworm</name>
    <dbReference type="NCBI Taxonomy" id="70667"/>
    <lineage>
        <taxon>Eukaryota</taxon>
        <taxon>Metazoa</taxon>
        <taxon>Spiralia</taxon>
        <taxon>Lophotrochozoa</taxon>
        <taxon>Platyhelminthes</taxon>
        <taxon>Cestoda</taxon>
        <taxon>Eucestoda</taxon>
        <taxon>Diphyllobothriidea</taxon>
        <taxon>Diphyllobothriidae</taxon>
        <taxon>Schistocephalus</taxon>
    </lineage>
</organism>
<feature type="domain" description="C2H2-type" evidence="2">
    <location>
        <begin position="46"/>
        <end position="73"/>
    </location>
</feature>
<reference evidence="5" key="1">
    <citation type="submission" date="2016-06" db="UniProtKB">
        <authorList>
            <consortium name="WormBaseParasite"/>
        </authorList>
    </citation>
    <scope>IDENTIFICATION</scope>
</reference>
<gene>
    <name evidence="3" type="ORF">SSLN_LOCUS16015</name>
</gene>
<accession>A0A183THR7</accession>
<dbReference type="AlphaFoldDB" id="A0A183THR7"/>
<keyword evidence="1" id="KW-0862">Zinc</keyword>
<dbReference type="SUPFAM" id="SSF57667">
    <property type="entry name" value="beta-beta-alpha zinc fingers"/>
    <property type="match status" value="1"/>
</dbReference>